<gene>
    <name evidence="2" type="ORF">L0U89_05825</name>
</gene>
<reference evidence="2 3" key="1">
    <citation type="submission" date="2022-01" db="EMBL/GenBank/DDBJ databases">
        <title>Mariniradius saccharolyticus sp. nov., isolated from sediment of a river.</title>
        <authorList>
            <person name="Liu H."/>
        </authorList>
    </citation>
    <scope>NUCLEOTIDE SEQUENCE [LARGE SCALE GENOMIC DNA]</scope>
    <source>
        <strain evidence="2 3">RY-2</strain>
    </source>
</reference>
<name>A0ABS9BS30_9BACT</name>
<dbReference type="Proteomes" id="UP001201449">
    <property type="component" value="Unassembled WGS sequence"/>
</dbReference>
<evidence type="ECO:0000313" key="2">
    <source>
        <dbReference type="EMBL" id="MCF1750584.1"/>
    </source>
</evidence>
<dbReference type="EMBL" id="JAKEVZ010000003">
    <property type="protein sequence ID" value="MCF1750584.1"/>
    <property type="molecule type" value="Genomic_DNA"/>
</dbReference>
<evidence type="ECO:0000313" key="3">
    <source>
        <dbReference type="Proteomes" id="UP001201449"/>
    </source>
</evidence>
<evidence type="ECO:0000256" key="1">
    <source>
        <dbReference type="SAM" id="SignalP"/>
    </source>
</evidence>
<dbReference type="RefSeq" id="WP_234860669.1">
    <property type="nucleotide sequence ID" value="NZ_JAKEVZ010000003.1"/>
</dbReference>
<keyword evidence="1" id="KW-0732">Signal</keyword>
<comment type="caution">
    <text evidence="2">The sequence shown here is derived from an EMBL/GenBank/DDBJ whole genome shotgun (WGS) entry which is preliminary data.</text>
</comment>
<proteinExistence type="predicted"/>
<feature type="signal peptide" evidence="1">
    <location>
        <begin position="1"/>
        <end position="19"/>
    </location>
</feature>
<accession>A0ABS9BS30</accession>
<feature type="chain" id="PRO_5045445296" evidence="1">
    <location>
        <begin position="20"/>
        <end position="543"/>
    </location>
</feature>
<protein>
    <submittedName>
        <fullName evidence="2">Transcriptional regulator</fullName>
    </submittedName>
</protein>
<organism evidence="2 3">
    <name type="scientific">Mariniradius sediminis</name>
    <dbReference type="NCBI Taxonomy" id="2909237"/>
    <lineage>
        <taxon>Bacteria</taxon>
        <taxon>Pseudomonadati</taxon>
        <taxon>Bacteroidota</taxon>
        <taxon>Cytophagia</taxon>
        <taxon>Cytophagales</taxon>
        <taxon>Cyclobacteriaceae</taxon>
        <taxon>Mariniradius</taxon>
    </lineage>
</organism>
<sequence>MKKIIPLFVLFLFALESQAQVMFVNRFEIESKFQDNNFTIVKRPGGLVGFRVQPDKGFNLKSKLQYFLTDYELASDTFREIAVKDFYDLLGYDLEGDFLYILLQKGEAISDRYMIEIDLENDLAKEIDLTNIYTLELKEFFVVNRNAVFMGLSDLRPVVQILDIEANNVFTVQGIYFKDTNILQIKKESELGTIDVLVSRRDRLKNKQLVLNTYDEQGNKVREVVIDQLQDPAFELVEGLMTPIEQYQQSLVGTYGYRKREAYQGIYQAFINEFGEYDIRYYTLENFPNFFNYLNEKQREKKLVELERSFSKGKIPSIKPVFSAREVIPTGNGYLIYSDHFLANNPRYIPRDGVYANESYRNNMNRMYMDGMGYMPGYGMPGYPFNRYGTTGWQQGEYKFVSAHMLYLSKEGEVIWDNALDLNNRLLSYSSKYGEISFDGEKLHYLYLDGLNIYLSYIKNGEKVFENQSYEIKLLKEEERLRETQENSLNLTWWFMDYFLLSGKQKVRYVGEDGKEAIKEVFFLTKIKVDGDQFDPEAEETDK</sequence>
<keyword evidence="3" id="KW-1185">Reference proteome</keyword>